<dbReference type="Pfam" id="PF02390">
    <property type="entry name" value="Methyltransf_4"/>
    <property type="match status" value="1"/>
</dbReference>
<dbReference type="CTD" id="4234"/>
<dbReference type="NCBIfam" id="TIGR00091">
    <property type="entry name" value="tRNA (guanosine(46)-N7)-methyltransferase TrmB"/>
    <property type="match status" value="1"/>
</dbReference>
<dbReference type="FunFam" id="3.40.50.150:FF:000060">
    <property type="entry name" value="tRNA (guanine-N(7)-)-methyltransferase"/>
    <property type="match status" value="1"/>
</dbReference>
<accession>A0A8M1MCD6</accession>
<dbReference type="AlphaFoldDB" id="A0A8M1MCD6"/>
<evidence type="ECO:0000256" key="10">
    <source>
        <dbReference type="ARBA" id="ARBA00023242"/>
    </source>
</evidence>
<keyword evidence="6 12" id="KW-0949">S-adenosyl-L-methionine</keyword>
<evidence type="ECO:0000256" key="7">
    <source>
        <dbReference type="ARBA" id="ARBA00022694"/>
    </source>
</evidence>
<keyword evidence="9" id="KW-0007">Acetylation</keyword>
<comment type="catalytic activity">
    <reaction evidence="1 12">
        <text>guanosine(46) in tRNA + S-adenosyl-L-methionine = N(7)-methylguanosine(46) in tRNA + S-adenosyl-L-homocysteine</text>
        <dbReference type="Rhea" id="RHEA:42708"/>
        <dbReference type="Rhea" id="RHEA-COMP:10188"/>
        <dbReference type="Rhea" id="RHEA-COMP:10189"/>
        <dbReference type="ChEBI" id="CHEBI:57856"/>
        <dbReference type="ChEBI" id="CHEBI:59789"/>
        <dbReference type="ChEBI" id="CHEBI:74269"/>
        <dbReference type="ChEBI" id="CHEBI:74480"/>
        <dbReference type="EC" id="2.1.1.33"/>
    </reaction>
</comment>
<evidence type="ECO:0000256" key="2">
    <source>
        <dbReference type="ARBA" id="ARBA00004123"/>
    </source>
</evidence>
<dbReference type="InterPro" id="IPR025763">
    <property type="entry name" value="Trm8_euk"/>
</dbReference>
<evidence type="ECO:0000256" key="13">
    <source>
        <dbReference type="SAM" id="MobiDB-lite"/>
    </source>
</evidence>
<evidence type="ECO:0000256" key="6">
    <source>
        <dbReference type="ARBA" id="ARBA00022691"/>
    </source>
</evidence>
<comment type="PTM">
    <text evidence="12">Phosphorylation at Ser-28 inactivates its catalytic activity but does not affect the interaction with WDR4.</text>
</comment>
<name>A0A8M1MCD6_NEOSC</name>
<dbReference type="PANTHER" id="PTHR23417:SF16">
    <property type="entry name" value="TRNA (GUANINE-N(7)-)-METHYLTRANSFERASE"/>
    <property type="match status" value="1"/>
</dbReference>
<dbReference type="GeneID" id="110577861"/>
<feature type="compositionally biased region" description="Low complexity" evidence="13">
    <location>
        <begin position="1"/>
        <end position="14"/>
    </location>
</feature>
<evidence type="ECO:0000256" key="5">
    <source>
        <dbReference type="ARBA" id="ARBA00022679"/>
    </source>
</evidence>
<sequence length="331" mass="37080">MAGAETGDAAGAEAPQPQKRYYRQRAHSNPMADHTLRYPVKPEEMDWSELYPEFFAPLTQNKSHDDPKDKKEKRAQAQVEFADIGCGYGGLLVELSPLFPDTLILGLEIRVKVSDYVQDRIRALRAAPGGGFQNIACLRSNAMKHLPNFFRKGQLTKMFFLFPDPHFKRTKHKWRIISPTLLAEYAYVLRVGGLVYTITDVLELHDWMCTHFERHPLFERVPLEELVSRGPEGSCEEGGLFQSGSVFFEPSSVPGGWDGSLRARGHLKGGQGLIRPFFSQSEDPIVGHLGTSTEEGKKVLRNGGKNFPAIFRRIQDPTLQAVAPNPTPLGH</sequence>
<evidence type="ECO:0000256" key="12">
    <source>
        <dbReference type="HAMAP-Rule" id="MF_03055"/>
    </source>
</evidence>
<feature type="binding site" evidence="12">
    <location>
        <begin position="141"/>
        <end position="142"/>
    </location>
    <ligand>
        <name>S-adenosyl-L-methionine</name>
        <dbReference type="ChEBI" id="CHEBI:59789"/>
    </ligand>
</feature>
<feature type="binding site" evidence="12">
    <location>
        <begin position="108"/>
        <end position="109"/>
    </location>
    <ligand>
        <name>S-adenosyl-L-methionine</name>
        <dbReference type="ChEBI" id="CHEBI:59789"/>
    </ligand>
</feature>
<evidence type="ECO:0000256" key="1">
    <source>
        <dbReference type="ARBA" id="ARBA00000142"/>
    </source>
</evidence>
<evidence type="ECO:0000256" key="3">
    <source>
        <dbReference type="ARBA" id="ARBA00022555"/>
    </source>
</evidence>
<feature type="binding site" evidence="12">
    <location>
        <begin position="293"/>
        <end position="295"/>
    </location>
    <ligand>
        <name>S-adenosyl-L-methionine</name>
        <dbReference type="ChEBI" id="CHEBI:59789"/>
    </ligand>
</feature>
<dbReference type="InterPro" id="IPR029063">
    <property type="entry name" value="SAM-dependent_MTases_sf"/>
</dbReference>
<keyword evidence="7 12" id="KW-0819">tRNA processing</keyword>
<feature type="active site" evidence="12">
    <location>
        <position position="164"/>
    </location>
</feature>
<feature type="binding site" evidence="12">
    <location>
        <position position="161"/>
    </location>
    <ligand>
        <name>S-adenosyl-L-methionine</name>
        <dbReference type="ChEBI" id="CHEBI:59789"/>
    </ligand>
</feature>
<proteinExistence type="inferred from homology"/>
<evidence type="ECO:0000313" key="14">
    <source>
        <dbReference type="Proteomes" id="UP000248481"/>
    </source>
</evidence>
<keyword evidence="8 12" id="KW-0694">RNA-binding</keyword>
<keyword evidence="12" id="KW-0597">Phosphoprotein</keyword>
<dbReference type="RefSeq" id="XP_044770710.1">
    <property type="nucleotide sequence ID" value="XM_044914775.1"/>
</dbReference>
<evidence type="ECO:0000256" key="4">
    <source>
        <dbReference type="ARBA" id="ARBA00022603"/>
    </source>
</evidence>
<dbReference type="InterPro" id="IPR003358">
    <property type="entry name" value="tRNA_(Gua-N-7)_MeTrfase_Trmb"/>
</dbReference>
<reference evidence="15" key="1">
    <citation type="submission" date="2025-08" db="UniProtKB">
        <authorList>
            <consortium name="RefSeq"/>
        </authorList>
    </citation>
    <scope>IDENTIFICATION</scope>
    <source>
        <tissue evidence="15">Blood</tissue>
    </source>
</reference>
<evidence type="ECO:0000256" key="11">
    <source>
        <dbReference type="ARBA" id="ARBA00060552"/>
    </source>
</evidence>
<comment type="pathway">
    <text evidence="11 12">tRNA modification; N(7)-methylguanine-tRNA biosynthesis.</text>
</comment>
<dbReference type="UniPathway" id="UPA00989"/>
<dbReference type="PROSITE" id="PS51625">
    <property type="entry name" value="SAM_MT_TRMB"/>
    <property type="match status" value="1"/>
</dbReference>
<keyword evidence="14" id="KW-1185">Reference proteome</keyword>
<dbReference type="GO" id="GO:0005634">
    <property type="term" value="C:nucleus"/>
    <property type="evidence" value="ECO:0007669"/>
    <property type="project" value="UniProtKB-SubCell"/>
</dbReference>
<protein>
    <recommendedName>
        <fullName evidence="12">tRNA (guanine-N(7)-)-methyltransferase</fullName>
        <ecNumber evidence="12">2.1.1.33</ecNumber>
    </recommendedName>
    <alternativeName>
        <fullName evidence="12">Methyltransferase-like protein 1</fullName>
    </alternativeName>
    <alternativeName>
        <fullName evidence="12">tRNA (guanine(46)-N(7))-methyltransferase</fullName>
    </alternativeName>
    <alternativeName>
        <fullName evidence="12">tRNA(m7G46)-methyltransferase</fullName>
    </alternativeName>
</protein>
<evidence type="ECO:0000256" key="9">
    <source>
        <dbReference type="ARBA" id="ARBA00022990"/>
    </source>
</evidence>
<dbReference type="PANTHER" id="PTHR23417">
    <property type="entry name" value="3-DEOXY-D-MANNO-OCTULOSONIC-ACID TRANSFERASE/TRNA GUANINE-N 7 - -METHYLTRANSFERASE"/>
    <property type="match status" value="1"/>
</dbReference>
<feature type="modified residue" description="Phosphoserine; by PKB and RPS6KA3" evidence="12">
    <location>
        <position position="28"/>
    </location>
</feature>
<comment type="subcellular location">
    <subcellularLocation>
        <location evidence="2 12">Nucleus</location>
    </subcellularLocation>
</comment>
<keyword evidence="3 12" id="KW-0820">tRNA-binding</keyword>
<comment type="similarity">
    <text evidence="12">Belongs to the class I-like SAM-binding methyltransferase superfamily. TrmB family.</text>
</comment>
<keyword evidence="4 12" id="KW-0489">Methyltransferase</keyword>
<keyword evidence="10 12" id="KW-0539">Nucleus</keyword>
<dbReference type="GO" id="GO:0106143">
    <property type="term" value="C:tRNA (m7G46) methyltransferase complex"/>
    <property type="evidence" value="ECO:0007669"/>
    <property type="project" value="UniProtKB-ARBA"/>
</dbReference>
<dbReference type="SUPFAM" id="SSF53335">
    <property type="entry name" value="S-adenosyl-L-methionine-dependent methyltransferases"/>
    <property type="match status" value="1"/>
</dbReference>
<feature type="region of interest" description="Disordered" evidence="13">
    <location>
        <begin position="1"/>
        <end position="37"/>
    </location>
</feature>
<feature type="binding site" evidence="12">
    <location>
        <position position="85"/>
    </location>
    <ligand>
        <name>S-adenosyl-L-methionine</name>
        <dbReference type="ChEBI" id="CHEBI:59789"/>
    </ligand>
</feature>
<dbReference type="HAMAP" id="MF_03055">
    <property type="entry name" value="tRNA_methyltr_TrmB_euk"/>
    <property type="match status" value="1"/>
</dbReference>
<dbReference type="GO" id="GO:0000049">
    <property type="term" value="F:tRNA binding"/>
    <property type="evidence" value="ECO:0007669"/>
    <property type="project" value="UniProtKB-UniRule"/>
</dbReference>
<gene>
    <name evidence="12 15" type="primary">METTL1</name>
</gene>
<evidence type="ECO:0000256" key="8">
    <source>
        <dbReference type="ARBA" id="ARBA00022884"/>
    </source>
</evidence>
<dbReference type="Gene3D" id="3.40.50.150">
    <property type="entry name" value="Vaccinia Virus protein VP39"/>
    <property type="match status" value="1"/>
</dbReference>
<dbReference type="Proteomes" id="UP000248481">
    <property type="component" value="Chromosome 5"/>
</dbReference>
<keyword evidence="5 12" id="KW-0808">Transferase</keyword>
<comment type="subunit">
    <text evidence="12">Forms a complex with WDR4.</text>
</comment>
<organism evidence="14 15">
    <name type="scientific">Neomonachus schauinslandi</name>
    <name type="common">Hawaiian monk seal</name>
    <name type="synonym">Monachus schauinslandi</name>
    <dbReference type="NCBI Taxonomy" id="29088"/>
    <lineage>
        <taxon>Eukaryota</taxon>
        <taxon>Metazoa</taxon>
        <taxon>Chordata</taxon>
        <taxon>Craniata</taxon>
        <taxon>Vertebrata</taxon>
        <taxon>Euteleostomi</taxon>
        <taxon>Mammalia</taxon>
        <taxon>Eutheria</taxon>
        <taxon>Laurasiatheria</taxon>
        <taxon>Carnivora</taxon>
        <taxon>Caniformia</taxon>
        <taxon>Pinnipedia</taxon>
        <taxon>Phocidae</taxon>
        <taxon>Monachinae</taxon>
        <taxon>Monachini</taxon>
        <taxon>Neomonachus</taxon>
    </lineage>
</organism>
<dbReference type="GO" id="GO:0008176">
    <property type="term" value="F:tRNA (guanine(46)-N7)-methyltransferase activity"/>
    <property type="evidence" value="ECO:0007669"/>
    <property type="project" value="UniProtKB-UniRule"/>
</dbReference>
<comment type="function">
    <text evidence="12">Catalyzes the formation of N(7)-methylguanine at position 46 (m7G46) in tRNA.</text>
</comment>
<dbReference type="EC" id="2.1.1.33" evidence="12"/>
<evidence type="ECO:0000313" key="15">
    <source>
        <dbReference type="RefSeq" id="XP_044770710.1"/>
    </source>
</evidence>